<dbReference type="Proteomes" id="UP000297741">
    <property type="component" value="Unassembled WGS sequence"/>
</dbReference>
<dbReference type="RefSeq" id="WP_135428640.1">
    <property type="nucleotide sequence ID" value="NZ_RPEM01000001.1"/>
</dbReference>
<dbReference type="Pfam" id="PF07310">
    <property type="entry name" value="PAS_5"/>
    <property type="match status" value="1"/>
</dbReference>
<protein>
    <submittedName>
        <fullName evidence="2">PAS domain-containing protein</fullName>
    </submittedName>
</protein>
<comment type="caution">
    <text evidence="2">The sequence shown here is derived from an EMBL/GenBank/DDBJ whole genome shotgun (WGS) entry which is preliminary data.</text>
</comment>
<evidence type="ECO:0000256" key="1">
    <source>
        <dbReference type="SAM" id="MobiDB-lite"/>
    </source>
</evidence>
<proteinExistence type="predicted"/>
<name>A0ABY2KRF5_9RHOB</name>
<evidence type="ECO:0000313" key="2">
    <source>
        <dbReference type="EMBL" id="TGD45261.1"/>
    </source>
</evidence>
<keyword evidence="3" id="KW-1185">Reference proteome</keyword>
<dbReference type="EMBL" id="RPEM01000001">
    <property type="protein sequence ID" value="TGD45261.1"/>
    <property type="molecule type" value="Genomic_DNA"/>
</dbReference>
<reference evidence="2 3" key="1">
    <citation type="submission" date="2018-11" db="EMBL/GenBank/DDBJ databases">
        <title>Tabrizicola sp. isolated from sediment of alpine lake.</title>
        <authorList>
            <person name="Liu Z."/>
        </authorList>
    </citation>
    <scope>NUCLEOTIDE SEQUENCE [LARGE SCALE GENOMIC DNA]</scope>
    <source>
        <strain evidence="2 3">DRYC-M-16</strain>
    </source>
</reference>
<feature type="region of interest" description="Disordered" evidence="1">
    <location>
        <begin position="170"/>
        <end position="198"/>
    </location>
</feature>
<organism evidence="2 3">
    <name type="scientific">Pseudotabrizicola sediminis</name>
    <dbReference type="NCBI Taxonomy" id="2486418"/>
    <lineage>
        <taxon>Bacteria</taxon>
        <taxon>Pseudomonadati</taxon>
        <taxon>Pseudomonadota</taxon>
        <taxon>Alphaproteobacteria</taxon>
        <taxon>Rhodobacterales</taxon>
        <taxon>Paracoccaceae</taxon>
        <taxon>Pseudotabrizicola</taxon>
    </lineage>
</organism>
<accession>A0ABY2KRF5</accession>
<evidence type="ECO:0000313" key="3">
    <source>
        <dbReference type="Proteomes" id="UP000297741"/>
    </source>
</evidence>
<gene>
    <name evidence="2" type="ORF">EEB11_01500</name>
</gene>
<sequence length="206" mass="22683">MTSGWSDRTSNGSDHRGPGKIAQLRAYWEALRTGDDPPRRDRVDPRGLAEALEHSFLIERIAPGIARFRIAGTAYNDLMGMDVRGMPLTCLFLGQSRDRLPLDLERVFRTPSILTLDLRAETTLMRSSLSARMQILPMLDQKGDATLAIGCVDLLGTIGRAPRRFEITQGTQEPLNSGAPVQDHSTPTPPPPRATPGVPHLRLVKV</sequence>
<dbReference type="InterPro" id="IPR009922">
    <property type="entry name" value="DUF1457"/>
</dbReference>